<dbReference type="OrthoDB" id="118159at2759"/>
<dbReference type="InterPro" id="IPR012337">
    <property type="entry name" value="RNaseH-like_sf"/>
</dbReference>
<feature type="domain" description="HAT C-terminal dimerisation" evidence="1">
    <location>
        <begin position="361"/>
        <end position="421"/>
    </location>
</feature>
<evidence type="ECO:0000313" key="3">
    <source>
        <dbReference type="Proteomes" id="UP000585474"/>
    </source>
</evidence>
<dbReference type="EMBL" id="BJWL01000112">
    <property type="protein sequence ID" value="GFS30289.1"/>
    <property type="molecule type" value="Genomic_DNA"/>
</dbReference>
<protein>
    <recommendedName>
        <fullName evidence="1">HAT C-terminal dimerisation domain-containing protein</fullName>
    </recommendedName>
</protein>
<dbReference type="Proteomes" id="UP000585474">
    <property type="component" value="Unassembled WGS sequence"/>
</dbReference>
<dbReference type="GO" id="GO:0046983">
    <property type="term" value="F:protein dimerization activity"/>
    <property type="evidence" value="ECO:0007669"/>
    <property type="project" value="InterPro"/>
</dbReference>
<organism evidence="2 3">
    <name type="scientific">Actinidia rufa</name>
    <dbReference type="NCBI Taxonomy" id="165716"/>
    <lineage>
        <taxon>Eukaryota</taxon>
        <taxon>Viridiplantae</taxon>
        <taxon>Streptophyta</taxon>
        <taxon>Embryophyta</taxon>
        <taxon>Tracheophyta</taxon>
        <taxon>Spermatophyta</taxon>
        <taxon>Magnoliopsida</taxon>
        <taxon>eudicotyledons</taxon>
        <taxon>Gunneridae</taxon>
        <taxon>Pentapetalae</taxon>
        <taxon>asterids</taxon>
        <taxon>Ericales</taxon>
        <taxon>Actinidiaceae</taxon>
        <taxon>Actinidia</taxon>
    </lineage>
</organism>
<gene>
    <name evidence="2" type="ORF">Acr_00g0011200</name>
</gene>
<comment type="caution">
    <text evidence="2">The sequence shown here is derived from an EMBL/GenBank/DDBJ whole genome shotgun (WGS) entry which is preliminary data.</text>
</comment>
<dbReference type="InterPro" id="IPR008906">
    <property type="entry name" value="HATC_C_dom"/>
</dbReference>
<sequence length="450" mass="51518">MRGQGYDGASNMRGAWNELQALFLRDSPSTYYVHCFAHRLQFALVAAAENEISVWLFFSKLASIVNLVSASPKRHAELQDAQAIEIEHTVTTAERVTGRRANQIGTLHRAGTTRWSSHFNSICSLIDMYGATIRVLENMVEAGTSNLIRGEAGGALIAMRSFEFIFILYLMHKIMGIIDLLCRALQQKSLDILNAMNLVSTTKALLQTLRVDGFDILLKHVEPICTQYDIDLPFMCARYKEATGRSCQQRDHITVEHHYRFDIFNTIIDFQLAEINNKFNEGAMELLILSSALEPKDGFKSLKIDKIYNLADKFYPADFTKQEMHYLRCQLEHYEVDVPHHQEFQNVSTISELCRRLVETNKSQHYYLINRLIRLVLTLPVTTTTTKRAFSAMKHVKIALRNKMEDEFLADSMIVYIKRELSEPIDLDSIVDDFYFMKKPSGTTSIGIFS</sequence>
<dbReference type="SUPFAM" id="SSF53098">
    <property type="entry name" value="Ribonuclease H-like"/>
    <property type="match status" value="1"/>
</dbReference>
<proteinExistence type="predicted"/>
<keyword evidence="3" id="KW-1185">Reference proteome</keyword>
<name>A0A7J0D9C7_9ERIC</name>
<dbReference type="PANTHER" id="PTHR11697">
    <property type="entry name" value="GENERAL TRANSCRIPTION FACTOR 2-RELATED ZINC FINGER PROTEIN"/>
    <property type="match status" value="1"/>
</dbReference>
<evidence type="ECO:0000259" key="1">
    <source>
        <dbReference type="Pfam" id="PF05699"/>
    </source>
</evidence>
<dbReference type="Pfam" id="PF05699">
    <property type="entry name" value="Dimer_Tnp_hAT"/>
    <property type="match status" value="1"/>
</dbReference>
<dbReference type="PANTHER" id="PTHR11697:SF230">
    <property type="entry name" value="ZINC FINGER, MYM DOMAIN CONTAINING 1"/>
    <property type="match status" value="1"/>
</dbReference>
<dbReference type="AlphaFoldDB" id="A0A7J0D9C7"/>
<reference evidence="3" key="1">
    <citation type="submission" date="2019-07" db="EMBL/GenBank/DDBJ databases">
        <title>De Novo Assembly of kiwifruit Actinidia rufa.</title>
        <authorList>
            <person name="Sugita-Konishi S."/>
            <person name="Sato K."/>
            <person name="Mori E."/>
            <person name="Abe Y."/>
            <person name="Kisaki G."/>
            <person name="Hamano K."/>
            <person name="Suezawa K."/>
            <person name="Otani M."/>
            <person name="Fukuda T."/>
            <person name="Manabe T."/>
            <person name="Gomi K."/>
            <person name="Tabuchi M."/>
            <person name="Akimitsu K."/>
            <person name="Kataoka I."/>
        </authorList>
    </citation>
    <scope>NUCLEOTIDE SEQUENCE [LARGE SCALE GENOMIC DNA]</scope>
    <source>
        <strain evidence="3">cv. Fuchu</strain>
    </source>
</reference>
<accession>A0A7J0D9C7</accession>
<evidence type="ECO:0000313" key="2">
    <source>
        <dbReference type="EMBL" id="GFS30289.1"/>
    </source>
</evidence>
<dbReference type="InterPro" id="IPR055298">
    <property type="entry name" value="AtLOH3-like"/>
</dbReference>